<accession>A0A9P6JAF6</accession>
<feature type="domain" description="ABC transporter" evidence="10">
    <location>
        <begin position="1078"/>
        <end position="1342"/>
    </location>
</feature>
<proteinExistence type="predicted"/>
<feature type="transmembrane region" description="Helical" evidence="9">
    <location>
        <begin position="353"/>
        <end position="378"/>
    </location>
</feature>
<comment type="subcellular location">
    <subcellularLocation>
        <location evidence="1">Membrane</location>
        <topology evidence="1">Multi-pass membrane protein</topology>
    </subcellularLocation>
</comment>
<feature type="transmembrane region" description="Helical" evidence="9">
    <location>
        <begin position="989"/>
        <end position="1008"/>
    </location>
</feature>
<dbReference type="OrthoDB" id="6500128at2759"/>
<dbReference type="InterPro" id="IPR011527">
    <property type="entry name" value="ABC1_TM_dom"/>
</dbReference>
<evidence type="ECO:0000256" key="7">
    <source>
        <dbReference type="ARBA" id="ARBA00023136"/>
    </source>
</evidence>
<dbReference type="SMART" id="SM00382">
    <property type="entry name" value="AAA"/>
    <property type="match status" value="2"/>
</dbReference>
<dbReference type="PROSITE" id="PS00211">
    <property type="entry name" value="ABC_TRANSPORTER_1"/>
    <property type="match status" value="2"/>
</dbReference>
<dbReference type="CDD" id="cd03244">
    <property type="entry name" value="ABCC_MRP_domain2"/>
    <property type="match status" value="1"/>
</dbReference>
<dbReference type="CDD" id="cd18580">
    <property type="entry name" value="ABC_6TM_ABCC_D2"/>
    <property type="match status" value="1"/>
</dbReference>
<dbReference type="InterPro" id="IPR050173">
    <property type="entry name" value="ABC_transporter_C-like"/>
</dbReference>
<dbReference type="SUPFAM" id="SSF52540">
    <property type="entry name" value="P-loop containing nucleoside triphosphate hydrolases"/>
    <property type="match status" value="2"/>
</dbReference>
<dbReference type="InterPro" id="IPR027417">
    <property type="entry name" value="P-loop_NTPase"/>
</dbReference>
<dbReference type="Gene3D" id="1.20.1560.10">
    <property type="entry name" value="ABC transporter type 1, transmembrane domain"/>
    <property type="match status" value="2"/>
</dbReference>
<sequence>MMSLGAKRPLTAADVDEKLPEKLQTRHNFDIISRKWESQLARYRRRHGLGGGPADAFKPSFVTGKGPSLLLTVLDAYKWRIMPTMVARLTSFALWYAPSYLFALLLRFFIDYGETLKNGTTPPATAQGLLIATGMFLGNVISAFCLSSSSQELSHIAISARASLIEMIYRKALRLSPDARKQSTLGEISNHMGGDAEIWMAAANLLPLSVTIPFELAIALSLLYWLLGWSLLAGLAVFAIVTPVQAKLAKHFQSSQQKKLQVMDSRLRVMTEILSNIKIVKLYAWEDAFRNRIAGLREKELTAQKTLCTIRSLLTMAFSSVNLLIVLATYTVYANWGGPGFTPAKMTPEVVFVGISLFTIMGRPLGVIPMAISHLIALRTASRRIQKFLLLEEIDTTAVHRFNRQSESSKDSIRGIDGKILAVEIEDATFAWDKEPVVVRPAPFADTPSRRADEERQPLLAPHPPPSASVTPGKPILSSINLQIPDGSLTAIAGRVGQGKSSLLSAIVGDMYRWQGRVAVYGNLAFVPQQAWIINATVRDNILLGTPFDQEKYDRIVFSCGLVSDLEMLPNGSKTEIGEKGINLSGGQKQRVALARAAYQDADIYLLDDPLSAIDAHVDQHLWKHLIGPEGLLRHKTRLLVTHGIDHMESVDQIILIKDGMILENGAYPQLMQAESAFYQLITEYSVREKVKNKKQGRDTTTVDPTTSVPAADGIKSTTPVISKHKTMSGTLVSTEKMEAGKIGWKVYLDYARAISLRNAALCVFLYALGQGCQIATNFWLRYWVTASERKDDRPIVFFLVGYALLVALFLVVDVTVNYIANVVCALQGARTLHDRLLKRVLRLPMSFFDTTPVGRILNRFSSDVSAVDSQLPEMLPSFLSFSSTILGIMFVISYSTPIFLIAVPPLLLVFTLIQDYYVKTSRALKRLLSVSKSPLYQHFSETLAGVSIIQSTRGLATQFVEENEKRSDLIALRTDQFMITSRWLNIRVQTLCASTVFFAAALAVINAKSLDPSLVGLALSYALNLTNFIAILVRTASEVQNQFVSVERIQEYSQLPVEAPLDTGVQIPEDWPQHGRVAFKGFSARYREGLDLCIRDATFTIEPQEKVGIVGRTGAGKSSLTLALFRIIEAADSFWAIASDPSACDQLVDHYATAHGQGGTSGGSIEIDGVDISTLGLRTLRQHLSIIPQDPTLFAGTVRDNLDPFQELEDAVLWQALERAHLKEHISSLTGGLSFPVAQNGDNFSVGQRSLVCLARALLRKTKVLILDEATAAVDVETDDLIQKTIRREFKDRTVLTIAHRIKTVMDSDKILVLEMGRVQEFEAPSVLLQTRESMFYQLAHQAGEI</sequence>
<dbReference type="InterPro" id="IPR044746">
    <property type="entry name" value="ABCC_6TM_D1"/>
</dbReference>
<dbReference type="CDD" id="cd18579">
    <property type="entry name" value="ABC_6TM_ABCC_D1"/>
    <property type="match status" value="1"/>
</dbReference>
<dbReference type="PROSITE" id="PS50929">
    <property type="entry name" value="ABC_TM1F"/>
    <property type="match status" value="2"/>
</dbReference>
<comment type="caution">
    <text evidence="12">The sequence shown here is derived from an EMBL/GenBank/DDBJ whole genome shotgun (WGS) entry which is preliminary data.</text>
</comment>
<feature type="domain" description="ABC transporter" evidence="10">
    <location>
        <begin position="449"/>
        <end position="684"/>
    </location>
</feature>
<dbReference type="Proteomes" id="UP000738359">
    <property type="component" value="Unassembled WGS sequence"/>
</dbReference>
<evidence type="ECO:0000256" key="2">
    <source>
        <dbReference type="ARBA" id="ARBA00022448"/>
    </source>
</evidence>
<dbReference type="FunFam" id="1.20.1560.10:FF:000010">
    <property type="entry name" value="Multidrug resistance-associated ABC transporter"/>
    <property type="match status" value="1"/>
</dbReference>
<name>A0A9P6JAF6_MORAP</name>
<evidence type="ECO:0000313" key="13">
    <source>
        <dbReference type="Proteomes" id="UP000738359"/>
    </source>
</evidence>
<dbReference type="InterPro" id="IPR044726">
    <property type="entry name" value="ABCC_6TM_D2"/>
</dbReference>
<dbReference type="EMBL" id="JAAAHY010000209">
    <property type="protein sequence ID" value="KAF9965910.1"/>
    <property type="molecule type" value="Genomic_DNA"/>
</dbReference>
<dbReference type="CDD" id="cd03250">
    <property type="entry name" value="ABCC_MRP_domain1"/>
    <property type="match status" value="1"/>
</dbReference>
<dbReference type="InterPro" id="IPR017871">
    <property type="entry name" value="ABC_transporter-like_CS"/>
</dbReference>
<dbReference type="InterPro" id="IPR003593">
    <property type="entry name" value="AAA+_ATPase"/>
</dbReference>
<evidence type="ECO:0000256" key="8">
    <source>
        <dbReference type="SAM" id="MobiDB-lite"/>
    </source>
</evidence>
<evidence type="ECO:0000256" key="3">
    <source>
        <dbReference type="ARBA" id="ARBA00022692"/>
    </source>
</evidence>
<keyword evidence="6 9" id="KW-1133">Transmembrane helix</keyword>
<dbReference type="GO" id="GO:0016020">
    <property type="term" value="C:membrane"/>
    <property type="evidence" value="ECO:0007669"/>
    <property type="project" value="UniProtKB-SubCell"/>
</dbReference>
<feature type="transmembrane region" description="Helical" evidence="9">
    <location>
        <begin position="796"/>
        <end position="821"/>
    </location>
</feature>
<feature type="transmembrane region" description="Helical" evidence="9">
    <location>
        <begin position="86"/>
        <end position="106"/>
    </location>
</feature>
<gene>
    <name evidence="12" type="ORF">BGZ70_003814</name>
</gene>
<dbReference type="GO" id="GO:0016887">
    <property type="term" value="F:ATP hydrolysis activity"/>
    <property type="evidence" value="ECO:0007669"/>
    <property type="project" value="InterPro"/>
</dbReference>
<keyword evidence="7 9" id="KW-0472">Membrane</keyword>
<dbReference type="PANTHER" id="PTHR24223">
    <property type="entry name" value="ATP-BINDING CASSETTE SUB-FAMILY C"/>
    <property type="match status" value="1"/>
</dbReference>
<dbReference type="GO" id="GO:0140359">
    <property type="term" value="F:ABC-type transporter activity"/>
    <property type="evidence" value="ECO:0007669"/>
    <property type="project" value="InterPro"/>
</dbReference>
<keyword evidence="5" id="KW-0067">ATP-binding</keyword>
<dbReference type="FunFam" id="3.40.50.300:FF:000997">
    <property type="entry name" value="Multidrug resistance-associated protein 1"/>
    <property type="match status" value="1"/>
</dbReference>
<keyword evidence="4" id="KW-0547">Nucleotide-binding</keyword>
<feature type="domain" description="ABC transmembrane type-1" evidence="11">
    <location>
        <begin position="101"/>
        <end position="377"/>
    </location>
</feature>
<evidence type="ECO:0000313" key="12">
    <source>
        <dbReference type="EMBL" id="KAF9965910.1"/>
    </source>
</evidence>
<dbReference type="Pfam" id="PF00664">
    <property type="entry name" value="ABC_membrane"/>
    <property type="match status" value="2"/>
</dbReference>
<evidence type="ECO:0000256" key="4">
    <source>
        <dbReference type="ARBA" id="ARBA00022741"/>
    </source>
</evidence>
<keyword evidence="3 9" id="KW-0812">Transmembrane</keyword>
<dbReference type="PROSITE" id="PS50893">
    <property type="entry name" value="ABC_TRANSPORTER_2"/>
    <property type="match status" value="2"/>
</dbReference>
<keyword evidence="2" id="KW-0813">Transport</keyword>
<feature type="transmembrane region" description="Helical" evidence="9">
    <location>
        <begin position="198"/>
        <end position="216"/>
    </location>
</feature>
<dbReference type="InterPro" id="IPR036640">
    <property type="entry name" value="ABC1_TM_sf"/>
</dbReference>
<evidence type="ECO:0000256" key="1">
    <source>
        <dbReference type="ARBA" id="ARBA00004141"/>
    </source>
</evidence>
<organism evidence="12 13">
    <name type="scientific">Mortierella alpina</name>
    <name type="common">Oleaginous fungus</name>
    <name type="synonym">Mortierella renispora</name>
    <dbReference type="NCBI Taxonomy" id="64518"/>
    <lineage>
        <taxon>Eukaryota</taxon>
        <taxon>Fungi</taxon>
        <taxon>Fungi incertae sedis</taxon>
        <taxon>Mucoromycota</taxon>
        <taxon>Mortierellomycotina</taxon>
        <taxon>Mortierellomycetes</taxon>
        <taxon>Mortierellales</taxon>
        <taxon>Mortierellaceae</taxon>
        <taxon>Mortierella</taxon>
    </lineage>
</organism>
<evidence type="ECO:0008006" key="14">
    <source>
        <dbReference type="Google" id="ProtNLM"/>
    </source>
</evidence>
<dbReference type="SUPFAM" id="SSF90123">
    <property type="entry name" value="ABC transporter transmembrane region"/>
    <property type="match status" value="2"/>
</dbReference>
<keyword evidence="13" id="KW-1185">Reference proteome</keyword>
<feature type="transmembrane region" description="Helical" evidence="9">
    <location>
        <begin position="222"/>
        <end position="241"/>
    </location>
</feature>
<evidence type="ECO:0000256" key="9">
    <source>
        <dbReference type="SAM" id="Phobius"/>
    </source>
</evidence>
<evidence type="ECO:0000259" key="11">
    <source>
        <dbReference type="PROSITE" id="PS50929"/>
    </source>
</evidence>
<dbReference type="GO" id="GO:0005524">
    <property type="term" value="F:ATP binding"/>
    <property type="evidence" value="ECO:0007669"/>
    <property type="project" value="UniProtKB-KW"/>
</dbReference>
<evidence type="ECO:0000259" key="10">
    <source>
        <dbReference type="PROSITE" id="PS50893"/>
    </source>
</evidence>
<feature type="transmembrane region" description="Helical" evidence="9">
    <location>
        <begin position="126"/>
        <end position="146"/>
    </location>
</feature>
<evidence type="ECO:0000256" key="6">
    <source>
        <dbReference type="ARBA" id="ARBA00022989"/>
    </source>
</evidence>
<dbReference type="FunFam" id="1.20.1560.10:FF:000006">
    <property type="entry name" value="ATP-binding cassette, sub-family C (CFTR/MRP), member 9"/>
    <property type="match status" value="1"/>
</dbReference>
<feature type="region of interest" description="Disordered" evidence="8">
    <location>
        <begin position="443"/>
        <end position="472"/>
    </location>
</feature>
<dbReference type="Gene3D" id="3.40.50.300">
    <property type="entry name" value="P-loop containing nucleotide triphosphate hydrolases"/>
    <property type="match status" value="2"/>
</dbReference>
<feature type="transmembrane region" description="Helical" evidence="9">
    <location>
        <begin position="899"/>
        <end position="919"/>
    </location>
</feature>
<dbReference type="FunFam" id="3.40.50.300:FF:000163">
    <property type="entry name" value="Multidrug resistance-associated protein member 4"/>
    <property type="match status" value="1"/>
</dbReference>
<protein>
    <recommendedName>
        <fullName evidence="14">P-loop containing nucleoside triphosphate hydrolase protein</fullName>
    </recommendedName>
</protein>
<feature type="domain" description="ABC transmembrane type-1" evidence="11">
    <location>
        <begin position="761"/>
        <end position="1042"/>
    </location>
</feature>
<reference evidence="12" key="1">
    <citation type="journal article" date="2020" name="Fungal Divers.">
        <title>Resolving the Mortierellaceae phylogeny through synthesis of multi-gene phylogenetics and phylogenomics.</title>
        <authorList>
            <person name="Vandepol N."/>
            <person name="Liber J."/>
            <person name="Desiro A."/>
            <person name="Na H."/>
            <person name="Kennedy M."/>
            <person name="Barry K."/>
            <person name="Grigoriev I.V."/>
            <person name="Miller A.N."/>
            <person name="O'Donnell K."/>
            <person name="Stajich J.E."/>
            <person name="Bonito G."/>
        </authorList>
    </citation>
    <scope>NUCLEOTIDE SEQUENCE</scope>
    <source>
        <strain evidence="12">CK1249</strain>
    </source>
</reference>
<feature type="transmembrane region" description="Helical" evidence="9">
    <location>
        <begin position="313"/>
        <end position="333"/>
    </location>
</feature>
<dbReference type="Pfam" id="PF00005">
    <property type="entry name" value="ABC_tran"/>
    <property type="match status" value="2"/>
</dbReference>
<dbReference type="InterPro" id="IPR003439">
    <property type="entry name" value="ABC_transporter-like_ATP-bd"/>
</dbReference>
<evidence type="ECO:0000256" key="5">
    <source>
        <dbReference type="ARBA" id="ARBA00022840"/>
    </source>
</evidence>
<feature type="compositionally biased region" description="Basic and acidic residues" evidence="8">
    <location>
        <begin position="448"/>
        <end position="457"/>
    </location>
</feature>